<sequence>MEKKAEVIIIGAGPAGSTAATVLARRNFDILLIDKCQFPRDKVCGGVLTAKSMKLLEKIHPGVVFSLNLKPITKVSFGYPGTERKNESITYIYKKPLFYVATRKELDNALMENALRNGAKYENDAIIRIERLDDGFICHGRSGNTYSAPYVVIAAGVFGHNLLENTSKISYSIAYKAQTASVPITTATINFHDFGYTWILPGKGFFNVGIGSYDNSLTYADAENIVKKLFNFPIGKLNAAPLPMFDKTISVDLNNMVPGCLFVGDSGGFVDPWTGEGISFAMETGFCSAKAIIEKGGDRLKVNDDFLGRIRRIGIHLQIAGILREKLTTTLPERFDLLSDIRMAKLLYVYLNGYLKGIDRLMIKGFFFQGVKGIETR</sequence>
<dbReference type="PANTHER" id="PTHR42685:SF22">
    <property type="entry name" value="CONDITIONED MEDIUM FACTOR RECEPTOR 1"/>
    <property type="match status" value="1"/>
</dbReference>
<dbReference type="Gene3D" id="3.50.50.60">
    <property type="entry name" value="FAD/NAD(P)-binding domain"/>
    <property type="match status" value="1"/>
</dbReference>
<dbReference type="InterPro" id="IPR036188">
    <property type="entry name" value="FAD/NAD-bd_sf"/>
</dbReference>
<dbReference type="InterPro" id="IPR050407">
    <property type="entry name" value="Geranylgeranyl_reductase"/>
</dbReference>
<accession>C5CID7</accession>
<keyword evidence="3" id="KW-1185">Reference proteome</keyword>
<reference evidence="2 3" key="2">
    <citation type="journal article" date="2011" name="J. Bacteriol.">
        <title>Genome Sequence of Kosmotoga olearia Strain TBF 19.5.1, a Thermophilic Bacterium with a Wide Growth Temperature Range, Isolated from the Troll B Oil Platform in the North Sea.</title>
        <authorList>
            <person name="Swithers K.S."/>
            <person name="Dipippo J.L."/>
            <person name="Bruce D.C."/>
            <person name="Detter C."/>
            <person name="Tapia R."/>
            <person name="Han S."/>
            <person name="Goodwin L.A."/>
            <person name="Han J."/>
            <person name="Woyke T."/>
            <person name="Pitluck S."/>
            <person name="Pennacchio L."/>
            <person name="Nolan M."/>
            <person name="Mikhailova N."/>
            <person name="Land M.L."/>
            <person name="Nesbo C.L."/>
            <person name="Gogarten J.P."/>
            <person name="Noll K.M."/>
        </authorList>
    </citation>
    <scope>NUCLEOTIDE SEQUENCE [LARGE SCALE GENOMIC DNA]</scope>
    <source>
        <strain evidence="3">ATCC BAA-1733 / DSM 21960 / TBF 19.5.1</strain>
    </source>
</reference>
<dbReference type="Pfam" id="PF01494">
    <property type="entry name" value="FAD_binding_3"/>
    <property type="match status" value="1"/>
</dbReference>
<dbReference type="InterPro" id="IPR002938">
    <property type="entry name" value="FAD-bd"/>
</dbReference>
<reference evidence="2 3" key="1">
    <citation type="submission" date="2009-06" db="EMBL/GenBank/DDBJ databases">
        <title>Complete sequence of Thermotogales bacterium TBF 19.5.1.</title>
        <authorList>
            <consortium name="US DOE Joint Genome Institute"/>
            <person name="Lucas S."/>
            <person name="Copeland A."/>
            <person name="Lapidus A."/>
            <person name="Glavina del Rio T."/>
            <person name="Tice H."/>
            <person name="Bruce D."/>
            <person name="Goodwin L."/>
            <person name="Pitluck S."/>
            <person name="Chertkov O."/>
            <person name="Brettin T."/>
            <person name="Detter J.C."/>
            <person name="Han C."/>
            <person name="Schmutz J."/>
            <person name="Larimer F."/>
            <person name="Land M."/>
            <person name="Hauser L."/>
            <person name="Kyrpides N."/>
            <person name="Ovchinnikova G."/>
            <person name="Noll K."/>
        </authorList>
    </citation>
    <scope>NUCLEOTIDE SEQUENCE [LARGE SCALE GENOMIC DNA]</scope>
    <source>
        <strain evidence="3">ATCC BAA-1733 / DSM 21960 / TBF 19.5.1</strain>
    </source>
</reference>
<organism evidence="2 3">
    <name type="scientific">Kosmotoga olearia (strain ATCC BAA-1733 / DSM 21960 / TBF 19.5.1)</name>
    <dbReference type="NCBI Taxonomy" id="521045"/>
    <lineage>
        <taxon>Bacteria</taxon>
        <taxon>Thermotogati</taxon>
        <taxon>Thermotogota</taxon>
        <taxon>Thermotogae</taxon>
        <taxon>Kosmotogales</taxon>
        <taxon>Kosmotogaceae</taxon>
        <taxon>Kosmotoga</taxon>
    </lineage>
</organism>
<name>C5CID7_KOSOT</name>
<proteinExistence type="predicted"/>
<evidence type="ECO:0000259" key="1">
    <source>
        <dbReference type="Pfam" id="PF01494"/>
    </source>
</evidence>
<dbReference type="GO" id="GO:0071949">
    <property type="term" value="F:FAD binding"/>
    <property type="evidence" value="ECO:0007669"/>
    <property type="project" value="InterPro"/>
</dbReference>
<protein>
    <submittedName>
        <fullName evidence="2">FAD dependent oxidoreductase</fullName>
    </submittedName>
</protein>
<dbReference type="OrthoDB" id="9806565at2"/>
<dbReference type="AlphaFoldDB" id="C5CID7"/>
<dbReference type="eggNOG" id="COG0644">
    <property type="taxonomic scope" value="Bacteria"/>
</dbReference>
<dbReference type="EMBL" id="CP001634">
    <property type="protein sequence ID" value="ACR78871.1"/>
    <property type="molecule type" value="Genomic_DNA"/>
</dbReference>
<dbReference type="RefSeq" id="WP_012744659.1">
    <property type="nucleotide sequence ID" value="NC_012785.1"/>
</dbReference>
<gene>
    <name evidence="2" type="ordered locus">Kole_0145</name>
</gene>
<dbReference type="PANTHER" id="PTHR42685">
    <property type="entry name" value="GERANYLGERANYL DIPHOSPHATE REDUCTASE"/>
    <property type="match status" value="1"/>
</dbReference>
<feature type="domain" description="FAD-binding" evidence="1">
    <location>
        <begin position="5"/>
        <end position="157"/>
    </location>
</feature>
<dbReference type="PRINTS" id="PR00420">
    <property type="entry name" value="RNGMNOXGNASE"/>
</dbReference>
<dbReference type="SUPFAM" id="SSF51905">
    <property type="entry name" value="FAD/NAD(P)-binding domain"/>
    <property type="match status" value="1"/>
</dbReference>
<evidence type="ECO:0000313" key="3">
    <source>
        <dbReference type="Proteomes" id="UP000002382"/>
    </source>
</evidence>
<dbReference type="Proteomes" id="UP000002382">
    <property type="component" value="Chromosome"/>
</dbReference>
<dbReference type="STRING" id="521045.Kole_0145"/>
<evidence type="ECO:0000313" key="2">
    <source>
        <dbReference type="EMBL" id="ACR78871.1"/>
    </source>
</evidence>
<dbReference type="KEGG" id="kol:Kole_0145"/>
<dbReference type="HOGENOM" id="CLU_024648_5_2_0"/>